<keyword evidence="3" id="KW-0418">Kinase</keyword>
<dbReference type="EMBL" id="VAVZ01000024">
    <property type="protein sequence ID" value="TLP96179.1"/>
    <property type="molecule type" value="Genomic_DNA"/>
</dbReference>
<keyword evidence="4" id="KW-0067">ATP-binding</keyword>
<name>A0A5R9BBC9_9MICC</name>
<keyword evidence="8" id="KW-1185">Reference proteome</keyword>
<evidence type="ECO:0000256" key="2">
    <source>
        <dbReference type="ARBA" id="ARBA00022741"/>
    </source>
</evidence>
<evidence type="ECO:0000313" key="7">
    <source>
        <dbReference type="EMBL" id="TLP96179.1"/>
    </source>
</evidence>
<gene>
    <name evidence="7" type="ORF">FEF26_09325</name>
</gene>
<proteinExistence type="predicted"/>
<evidence type="ECO:0000256" key="5">
    <source>
        <dbReference type="SAM" id="MobiDB-lite"/>
    </source>
</evidence>
<feature type="compositionally biased region" description="Basic and acidic residues" evidence="5">
    <location>
        <begin position="429"/>
        <end position="444"/>
    </location>
</feature>
<sequence>MTQRSRIRGEEQPGFLDILANWLPHQSWFPAPRGRRGLTRIGGLRLPTPEGDADSQLFLELHLFEVANTETPGGLPTAISVPIALRSRPSALAGKAAFIGKLAAQDGNEWWVYDGARDRAFLAAVLEMARRQQGSRNGRSRGHAYAEFAERDVFTLDLRRQPAEPILPHSTRTLVQPSDADEQDWQQKVTLDFPRRPAARRGLLLETVHTLTAAHSTAVSRVLGMVTGAWEERPPGGDWSSAEWVTGDLVVIREAGAEAPEALTLAREALKAGNSFAEVARHLGELLGNFHADLAGSFGAYPQTADQLKSSAADAQQELLDQWRTVRQEFDEDEAADLNEVIDLMSMQLRDADEPLTLQRIHGGLSLSQFHQLGDGNWVVSEAGGFVEHAAGFRDVTTTLMSLANTVMEVASETPTPKDPKSDPSSNQSDREDAQRDERSEETPKPVNFGQWYEEFSAEFLKGYRGSDADSRAVDSVFFRAAMLTEALGLFSRWEGRWVFRPSMLLQAEN</sequence>
<dbReference type="AlphaFoldDB" id="A0A5R9BBC9"/>
<evidence type="ECO:0000256" key="3">
    <source>
        <dbReference type="ARBA" id="ARBA00022777"/>
    </source>
</evidence>
<dbReference type="RefSeq" id="WP_138253266.1">
    <property type="nucleotide sequence ID" value="NZ_VAVZ01000024.1"/>
</dbReference>
<feature type="region of interest" description="Disordered" evidence="5">
    <location>
        <begin position="410"/>
        <end position="448"/>
    </location>
</feature>
<dbReference type="InterPro" id="IPR040999">
    <property type="entry name" value="Mak_N_cap"/>
</dbReference>
<evidence type="ECO:0000313" key="8">
    <source>
        <dbReference type="Proteomes" id="UP000310458"/>
    </source>
</evidence>
<dbReference type="GO" id="GO:0005524">
    <property type="term" value="F:ATP binding"/>
    <property type="evidence" value="ECO:0007669"/>
    <property type="project" value="UniProtKB-KW"/>
</dbReference>
<dbReference type="Gene3D" id="3.90.1200.10">
    <property type="match status" value="1"/>
</dbReference>
<dbReference type="OrthoDB" id="3787729at2"/>
<comment type="caution">
    <text evidence="7">The sequence shown here is derived from an EMBL/GenBank/DDBJ whole genome shotgun (WGS) entry which is preliminary data.</text>
</comment>
<feature type="domain" description="Maltokinase N-terminal cap" evidence="6">
    <location>
        <begin position="22"/>
        <end position="118"/>
    </location>
</feature>
<evidence type="ECO:0000256" key="1">
    <source>
        <dbReference type="ARBA" id="ARBA00022679"/>
    </source>
</evidence>
<dbReference type="Pfam" id="PF18085">
    <property type="entry name" value="Mak_N_cap"/>
    <property type="match status" value="1"/>
</dbReference>
<reference evidence="7 8" key="1">
    <citation type="submission" date="2019-05" db="EMBL/GenBank/DDBJ databases">
        <title>Nesterenkonia sp. GY074 isolated from the Southern Atlantic Ocean.</title>
        <authorList>
            <person name="Zhang G."/>
        </authorList>
    </citation>
    <scope>NUCLEOTIDE SEQUENCE [LARGE SCALE GENOMIC DNA]</scope>
    <source>
        <strain evidence="7 8">GY074</strain>
    </source>
</reference>
<dbReference type="Proteomes" id="UP000310458">
    <property type="component" value="Unassembled WGS sequence"/>
</dbReference>
<accession>A0A5R9BBC9</accession>
<keyword evidence="2" id="KW-0547">Nucleotide-binding</keyword>
<organism evidence="7 8">
    <name type="scientific">Nesterenkonia salmonea</name>
    <dbReference type="NCBI Taxonomy" id="1804987"/>
    <lineage>
        <taxon>Bacteria</taxon>
        <taxon>Bacillati</taxon>
        <taxon>Actinomycetota</taxon>
        <taxon>Actinomycetes</taxon>
        <taxon>Micrococcales</taxon>
        <taxon>Micrococcaceae</taxon>
        <taxon>Nesterenkonia</taxon>
    </lineage>
</organism>
<dbReference type="GO" id="GO:0016301">
    <property type="term" value="F:kinase activity"/>
    <property type="evidence" value="ECO:0007669"/>
    <property type="project" value="UniProtKB-KW"/>
</dbReference>
<evidence type="ECO:0000259" key="6">
    <source>
        <dbReference type="Pfam" id="PF18085"/>
    </source>
</evidence>
<keyword evidence="1" id="KW-0808">Transferase</keyword>
<protein>
    <recommendedName>
        <fullName evidence="6">Maltokinase N-terminal cap domain-containing protein</fullName>
    </recommendedName>
</protein>
<evidence type="ECO:0000256" key="4">
    <source>
        <dbReference type="ARBA" id="ARBA00022840"/>
    </source>
</evidence>